<dbReference type="InterPro" id="IPR017601">
    <property type="entry name" value="DGQHR-contain_dom"/>
</dbReference>
<comment type="caution">
    <text evidence="1">The sequence shown here is derived from an EMBL/GenBank/DDBJ whole genome shotgun (WGS) entry which is preliminary data.</text>
</comment>
<dbReference type="EMBL" id="JAALFG010000001">
    <property type="protein sequence ID" value="NGP16501.1"/>
    <property type="molecule type" value="Genomic_DNA"/>
</dbReference>
<dbReference type="Proteomes" id="UP000474802">
    <property type="component" value="Unassembled WGS sequence"/>
</dbReference>
<reference evidence="1 2" key="2">
    <citation type="submission" date="2020-03" db="EMBL/GenBank/DDBJ databases">
        <title>Devosia chinhatensis sp. nov., isolated from a hexachlorocyclohexane (HCH) dump site in India.</title>
        <authorList>
            <person name="Kumar M."/>
            <person name="Lal R."/>
        </authorList>
    </citation>
    <scope>NUCLEOTIDE SEQUENCE [LARGE SCALE GENOMIC DNA]</scope>
    <source>
        <strain evidence="1 2">H239</strain>
    </source>
</reference>
<gene>
    <name evidence="1" type="ORF">G5575_01305</name>
</gene>
<sequence length="417" mass="46739">MAMKSVLLPALQGRLGSWHYYSALMKLSDLVDRVSYADEIHENTRLSEMIQRRLDEAKRSEDIEQYLLKTKDRFFNSLVVGVYGGSPQWHPFEVKVTNQSHAEIDMMQHEEGLVGYLELNGSERLFALDGQHRLSGIRRAIKKDSKLGDELVSVLFVPHSDTPAGLQRTRSLFVAINKKAVPVARRDIIALDEIDLAAIVTRRLVDTNPLFSKGQVDLDRFTQSIPAGAPALTTIGNLYDITKIALAEIIEDRDAAELANATRIRMSDDRIAHYEAQAAEYIKHLIELDPDLISAITQDDFGPSVIQQRRPDAARVLFRPIGLTIFTKVIAQLRKKHSLAEAMNEMNKVPLVMTEAPFEGVIWDSARERMNTGNASLCIGLLLYMLGEAPAEERLVNRYALVQGIAPEDVVLPSPFK</sequence>
<keyword evidence="2" id="KW-1185">Reference proteome</keyword>
<dbReference type="InterPro" id="IPR017642">
    <property type="entry name" value="DNA_S_mod_DndB"/>
</dbReference>
<organism evidence="1 2">
    <name type="scientific">Devosia aurantiaca</name>
    <dbReference type="NCBI Taxonomy" id="2714858"/>
    <lineage>
        <taxon>Bacteria</taxon>
        <taxon>Pseudomonadati</taxon>
        <taxon>Pseudomonadota</taxon>
        <taxon>Alphaproteobacteria</taxon>
        <taxon>Hyphomicrobiales</taxon>
        <taxon>Devosiaceae</taxon>
        <taxon>Devosia</taxon>
    </lineage>
</organism>
<reference evidence="1 2" key="1">
    <citation type="submission" date="2020-02" db="EMBL/GenBank/DDBJ databases">
        <authorList>
            <person name="Khan S.A."/>
            <person name="Jeon C.O."/>
            <person name="Chun B.H."/>
        </authorList>
    </citation>
    <scope>NUCLEOTIDE SEQUENCE [LARGE SCALE GENOMIC DNA]</scope>
    <source>
        <strain evidence="1 2">H239</strain>
    </source>
</reference>
<dbReference type="CDD" id="cd16414">
    <property type="entry name" value="dndB_like"/>
    <property type="match status" value="1"/>
</dbReference>
<dbReference type="AlphaFoldDB" id="A0A6M1SU57"/>
<protein>
    <submittedName>
        <fullName evidence="1">DGQHR domain-containing protein</fullName>
    </submittedName>
</protein>
<dbReference type="NCBIfam" id="TIGR03187">
    <property type="entry name" value="DGQHR"/>
    <property type="match status" value="1"/>
</dbReference>
<accession>A0A6M1SU57</accession>
<evidence type="ECO:0000313" key="2">
    <source>
        <dbReference type="Proteomes" id="UP000474802"/>
    </source>
</evidence>
<dbReference type="RefSeq" id="WP_164532756.1">
    <property type="nucleotide sequence ID" value="NZ_JAALFG010000001.1"/>
</dbReference>
<evidence type="ECO:0000313" key="1">
    <source>
        <dbReference type="EMBL" id="NGP16501.1"/>
    </source>
</evidence>
<name>A0A6M1SU57_9HYPH</name>
<dbReference type="Pfam" id="PF14072">
    <property type="entry name" value="DndB"/>
    <property type="match status" value="1"/>
</dbReference>
<proteinExistence type="predicted"/>